<dbReference type="InterPro" id="IPR050700">
    <property type="entry name" value="YIM1/Zinc_Alcohol_DH_Fams"/>
</dbReference>
<comment type="caution">
    <text evidence="3">The sequence shown here is derived from an EMBL/GenBank/DDBJ whole genome shotgun (WGS) entry which is preliminary data.</text>
</comment>
<organism evidence="3 4">
    <name type="scientific">Bordetella genomosp. 11</name>
    <dbReference type="NCBI Taxonomy" id="1416808"/>
    <lineage>
        <taxon>Bacteria</taxon>
        <taxon>Pseudomonadati</taxon>
        <taxon>Pseudomonadota</taxon>
        <taxon>Betaproteobacteria</taxon>
        <taxon>Burkholderiales</taxon>
        <taxon>Alcaligenaceae</taxon>
        <taxon>Bordetella</taxon>
    </lineage>
</organism>
<dbReference type="EMBL" id="NEVS01000004">
    <property type="protein sequence ID" value="OZI60667.1"/>
    <property type="molecule type" value="Genomic_DNA"/>
</dbReference>
<dbReference type="CDD" id="cd08272">
    <property type="entry name" value="MDR6"/>
    <property type="match status" value="1"/>
</dbReference>
<dbReference type="InterPro" id="IPR002364">
    <property type="entry name" value="Quin_OxRdtase/zeta-crystal_CS"/>
</dbReference>
<gene>
    <name evidence="3" type="ORF">CAL28_14830</name>
</gene>
<dbReference type="PANTHER" id="PTHR11695">
    <property type="entry name" value="ALCOHOL DEHYDROGENASE RELATED"/>
    <property type="match status" value="1"/>
</dbReference>
<dbReference type="Pfam" id="PF08240">
    <property type="entry name" value="ADH_N"/>
    <property type="match status" value="1"/>
</dbReference>
<feature type="domain" description="Enoyl reductase (ER)" evidence="2">
    <location>
        <begin position="14"/>
        <end position="326"/>
    </location>
</feature>
<keyword evidence="4" id="KW-1185">Reference proteome</keyword>
<evidence type="ECO:0000256" key="1">
    <source>
        <dbReference type="ARBA" id="ARBA00023002"/>
    </source>
</evidence>
<name>A0A261UGL5_9BORD</name>
<dbReference type="PROSITE" id="PS01162">
    <property type="entry name" value="QOR_ZETA_CRYSTAL"/>
    <property type="match status" value="1"/>
</dbReference>
<dbReference type="InterPro" id="IPR036291">
    <property type="entry name" value="NAD(P)-bd_dom_sf"/>
</dbReference>
<dbReference type="Gene3D" id="3.90.180.10">
    <property type="entry name" value="Medium-chain alcohol dehydrogenases, catalytic domain"/>
    <property type="match status" value="1"/>
</dbReference>
<dbReference type="GO" id="GO:0008270">
    <property type="term" value="F:zinc ion binding"/>
    <property type="evidence" value="ECO:0007669"/>
    <property type="project" value="InterPro"/>
</dbReference>
<evidence type="ECO:0000259" key="2">
    <source>
        <dbReference type="SMART" id="SM00829"/>
    </source>
</evidence>
<evidence type="ECO:0000313" key="3">
    <source>
        <dbReference type="EMBL" id="OZI60667.1"/>
    </source>
</evidence>
<accession>A0A261UGL5</accession>
<sequence length="333" mass="34789">MNTTMKAAVLETHGAPFRIADLPMPVAGPRDVLVRIAASGINPLDAKIHAGQAEHAHQPAPAILGMDLAGTVEAVGAEVTGLRPGDAVYGMAGGAGGRQGTLAQYAAVDAGLLARKPAHLSMRQAAALPAVLITAWKGIVDRMAVATGDTVLIQGGAGGVGHVAVQLARALGAHVYATGSKHNRDVIERLGATFIDRDEPVRDYVQRLTGGRGFDRVYDTVGGPVLDASFQAVRRFGHVVSCLGWGTHALAPLSFKEASYSGVFILPALLSGEGIEHCREILEQATRMIEAGQLAPILDERRFTLNDVGEAYLVIQSGAARGKLVVDMESSTD</sequence>
<dbReference type="SUPFAM" id="SSF50129">
    <property type="entry name" value="GroES-like"/>
    <property type="match status" value="1"/>
</dbReference>
<dbReference type="SMART" id="SM00829">
    <property type="entry name" value="PKS_ER"/>
    <property type="match status" value="1"/>
</dbReference>
<dbReference type="InterPro" id="IPR011032">
    <property type="entry name" value="GroES-like_sf"/>
</dbReference>
<reference evidence="4" key="1">
    <citation type="submission" date="2017-05" db="EMBL/GenBank/DDBJ databases">
        <title>Complete and WGS of Bordetella genogroups.</title>
        <authorList>
            <person name="Spilker T."/>
            <person name="Lipuma J."/>
        </authorList>
    </citation>
    <scope>NUCLEOTIDE SEQUENCE [LARGE SCALE GENOMIC DNA]</scope>
    <source>
        <strain evidence="4">AU8856</strain>
    </source>
</reference>
<keyword evidence="1" id="KW-0560">Oxidoreductase</keyword>
<dbReference type="Gene3D" id="3.40.50.720">
    <property type="entry name" value="NAD(P)-binding Rossmann-like Domain"/>
    <property type="match status" value="1"/>
</dbReference>
<dbReference type="RefSeq" id="WP_094842074.1">
    <property type="nucleotide sequence ID" value="NZ_NEVS01000004.1"/>
</dbReference>
<evidence type="ECO:0000313" key="4">
    <source>
        <dbReference type="Proteomes" id="UP000215767"/>
    </source>
</evidence>
<proteinExistence type="predicted"/>
<dbReference type="PANTHER" id="PTHR11695:SF294">
    <property type="entry name" value="RETICULON-4-INTERACTING PROTEIN 1, MITOCHONDRIAL"/>
    <property type="match status" value="1"/>
</dbReference>
<dbReference type="AlphaFoldDB" id="A0A261UGL5"/>
<dbReference type="OrthoDB" id="9787435at2"/>
<dbReference type="InterPro" id="IPR013154">
    <property type="entry name" value="ADH-like_N"/>
</dbReference>
<dbReference type="GO" id="GO:0016491">
    <property type="term" value="F:oxidoreductase activity"/>
    <property type="evidence" value="ECO:0007669"/>
    <property type="project" value="UniProtKB-KW"/>
</dbReference>
<dbReference type="SUPFAM" id="SSF51735">
    <property type="entry name" value="NAD(P)-binding Rossmann-fold domains"/>
    <property type="match status" value="1"/>
</dbReference>
<protein>
    <submittedName>
        <fullName evidence="3">Quinone oxidoreductase</fullName>
    </submittedName>
</protein>
<dbReference type="InterPro" id="IPR020843">
    <property type="entry name" value="ER"/>
</dbReference>
<dbReference type="Pfam" id="PF13602">
    <property type="entry name" value="ADH_zinc_N_2"/>
    <property type="match status" value="1"/>
</dbReference>
<dbReference type="Proteomes" id="UP000215767">
    <property type="component" value="Unassembled WGS sequence"/>
</dbReference>